<dbReference type="Pfam" id="PF19573">
    <property type="entry name" value="DUF6089"/>
    <property type="match status" value="1"/>
</dbReference>
<dbReference type="InterPro" id="IPR011250">
    <property type="entry name" value="OMP/PagP_B-barrel"/>
</dbReference>
<feature type="domain" description="DUF6089" evidence="2">
    <location>
        <begin position="7"/>
        <end position="223"/>
    </location>
</feature>
<dbReference type="AlphaFoldDB" id="A0A9W6B2I7"/>
<feature type="signal peptide" evidence="1">
    <location>
        <begin position="1"/>
        <end position="20"/>
    </location>
</feature>
<keyword evidence="1" id="KW-0732">Signal</keyword>
<dbReference type="InterPro" id="IPR045743">
    <property type="entry name" value="DUF6089"/>
</dbReference>
<evidence type="ECO:0000313" key="4">
    <source>
        <dbReference type="Proteomes" id="UP001143545"/>
    </source>
</evidence>
<dbReference type="RefSeq" id="WP_281751184.1">
    <property type="nucleotide sequence ID" value="NZ_BRVP01000001.1"/>
</dbReference>
<sequence length="227" mass="25467">MRGLFITLSFCFASIFLSNAQSHELGAFVGVSGFMGDVGEQSYFNPKNPAIGVLYKYSPHPRYALRGSIISTKLYGDDLDSGYPSRYRRGYMFENNILEINANFEFNFLEFDPNDTETHVTPYVATGLAYFFMDKNFYTSDSRMAKSNIRKGDLAIPFTLGLKSNISNGFILGLETGTRYTFSDNIDGSGPSGEGFGNTNSKDWYFFYGLTATFTLGNNYKNCRCPF</sequence>
<protein>
    <recommendedName>
        <fullName evidence="2">DUF6089 domain-containing protein</fullName>
    </recommendedName>
</protein>
<dbReference type="EMBL" id="BRVP01000001">
    <property type="protein sequence ID" value="GLB51039.1"/>
    <property type="molecule type" value="Genomic_DNA"/>
</dbReference>
<evidence type="ECO:0000259" key="2">
    <source>
        <dbReference type="Pfam" id="PF19573"/>
    </source>
</evidence>
<reference evidence="3" key="1">
    <citation type="submission" date="2022-07" db="EMBL/GenBank/DDBJ databases">
        <title>Taxonomy of Novel Oxalotrophic and Methylotrophic Bacteria.</title>
        <authorList>
            <person name="Sahin N."/>
            <person name="Tani A."/>
        </authorList>
    </citation>
    <scope>NUCLEOTIDE SEQUENCE</scope>
    <source>
        <strain evidence="3">AM327</strain>
    </source>
</reference>
<dbReference type="Proteomes" id="UP001143545">
    <property type="component" value="Unassembled WGS sequence"/>
</dbReference>
<proteinExistence type="predicted"/>
<name>A0A9W6B2I7_9FLAO</name>
<dbReference type="SUPFAM" id="SSF56925">
    <property type="entry name" value="OMPA-like"/>
    <property type="match status" value="1"/>
</dbReference>
<organism evidence="3 4">
    <name type="scientific">Neptunitalea chrysea</name>
    <dbReference type="NCBI Taxonomy" id="1647581"/>
    <lineage>
        <taxon>Bacteria</taxon>
        <taxon>Pseudomonadati</taxon>
        <taxon>Bacteroidota</taxon>
        <taxon>Flavobacteriia</taxon>
        <taxon>Flavobacteriales</taxon>
        <taxon>Flavobacteriaceae</taxon>
        <taxon>Neptunitalea</taxon>
    </lineage>
</organism>
<evidence type="ECO:0000313" key="3">
    <source>
        <dbReference type="EMBL" id="GLB51039.1"/>
    </source>
</evidence>
<gene>
    <name evidence="3" type="ORF">NBRC110019_00780</name>
</gene>
<accession>A0A9W6B2I7</accession>
<comment type="caution">
    <text evidence="3">The sequence shown here is derived from an EMBL/GenBank/DDBJ whole genome shotgun (WGS) entry which is preliminary data.</text>
</comment>
<keyword evidence="4" id="KW-1185">Reference proteome</keyword>
<evidence type="ECO:0000256" key="1">
    <source>
        <dbReference type="SAM" id="SignalP"/>
    </source>
</evidence>
<feature type="chain" id="PRO_5040898054" description="DUF6089 domain-containing protein" evidence="1">
    <location>
        <begin position="21"/>
        <end position="227"/>
    </location>
</feature>